<dbReference type="Proteomes" id="UP000789390">
    <property type="component" value="Unassembled WGS sequence"/>
</dbReference>
<keyword evidence="2" id="KW-0812">Transmembrane</keyword>
<proteinExistence type="predicted"/>
<name>A0A8J2WPH5_9CRUS</name>
<gene>
    <name evidence="3" type="ORF">DGAL_LOCUS16203</name>
</gene>
<evidence type="ECO:0000256" key="2">
    <source>
        <dbReference type="SAM" id="Phobius"/>
    </source>
</evidence>
<dbReference type="PANTHER" id="PTHR28474">
    <property type="entry name" value="TRANSMEMBRANE PROTEIN 72"/>
    <property type="match status" value="1"/>
</dbReference>
<evidence type="ECO:0000313" key="4">
    <source>
        <dbReference type="Proteomes" id="UP000789390"/>
    </source>
</evidence>
<keyword evidence="2" id="KW-1133">Transmembrane helix</keyword>
<dbReference type="Pfam" id="PF16054">
    <property type="entry name" value="TMEM72"/>
    <property type="match status" value="1"/>
</dbReference>
<dbReference type="PANTHER" id="PTHR28474:SF1">
    <property type="entry name" value="TRANSMEMBRANE PROTEIN 72"/>
    <property type="match status" value="1"/>
</dbReference>
<reference evidence="3" key="1">
    <citation type="submission" date="2021-11" db="EMBL/GenBank/DDBJ databases">
        <authorList>
            <person name="Schell T."/>
        </authorList>
    </citation>
    <scope>NUCLEOTIDE SEQUENCE</scope>
    <source>
        <strain evidence="3">M5</strain>
    </source>
</reference>
<evidence type="ECO:0000256" key="1">
    <source>
        <dbReference type="SAM" id="MobiDB-lite"/>
    </source>
</evidence>
<feature type="region of interest" description="Disordered" evidence="1">
    <location>
        <begin position="169"/>
        <end position="193"/>
    </location>
</feature>
<feature type="compositionally biased region" description="Polar residues" evidence="1">
    <location>
        <begin position="321"/>
        <end position="336"/>
    </location>
</feature>
<feature type="region of interest" description="Disordered" evidence="1">
    <location>
        <begin position="310"/>
        <end position="342"/>
    </location>
</feature>
<feature type="region of interest" description="Disordered" evidence="1">
    <location>
        <begin position="277"/>
        <end position="296"/>
    </location>
</feature>
<protein>
    <submittedName>
        <fullName evidence="3">Uncharacterized protein</fullName>
    </submittedName>
</protein>
<feature type="transmembrane region" description="Helical" evidence="2">
    <location>
        <begin position="434"/>
        <end position="453"/>
    </location>
</feature>
<dbReference type="OrthoDB" id="6342600at2759"/>
<keyword evidence="4" id="KW-1185">Reference proteome</keyword>
<dbReference type="InterPro" id="IPR032055">
    <property type="entry name" value="TMEM72"/>
</dbReference>
<dbReference type="AlphaFoldDB" id="A0A8J2WPH5"/>
<dbReference type="EMBL" id="CAKKLH010000326">
    <property type="protein sequence ID" value="CAH0112483.1"/>
    <property type="molecule type" value="Genomic_DNA"/>
</dbReference>
<organism evidence="3 4">
    <name type="scientific">Daphnia galeata</name>
    <dbReference type="NCBI Taxonomy" id="27404"/>
    <lineage>
        <taxon>Eukaryota</taxon>
        <taxon>Metazoa</taxon>
        <taxon>Ecdysozoa</taxon>
        <taxon>Arthropoda</taxon>
        <taxon>Crustacea</taxon>
        <taxon>Branchiopoda</taxon>
        <taxon>Diplostraca</taxon>
        <taxon>Cladocera</taxon>
        <taxon>Anomopoda</taxon>
        <taxon>Daphniidae</taxon>
        <taxon>Daphnia</taxon>
    </lineage>
</organism>
<evidence type="ECO:0000313" key="3">
    <source>
        <dbReference type="EMBL" id="CAH0112483.1"/>
    </source>
</evidence>
<accession>A0A8J2WPH5</accession>
<sequence length="523" mass="58455">MIGMGGLGLNLNSLNDSVASSMSVRDMYSNSNLNSASSLSWADDEVENYATMKVQHYLDNLEDFLHTGDPPSERCFNQSEAEQWMQLVNQFKLHGLLKESQRQVNEEFRMNPIKKELEIHGHNFVNLPSNNKYGMSSTSMGYSHFQTPRVRSAYPTKKEVQPIRIRSAHPLKSPPLPALGLRTGTRSGNANERSYYRSRSPFKNADYMKILDETARLSIQKNMSGIAGEVPAFSHKSLSPIKSYTQLKRIKLNPSAVPKFTDSVTETTTILPPLAEAKNSHSLRSKAKPKTNPAASVTNLKSANGIMKSLNGESVGRKPTSAVQQNRSSIQSQSKPGLQRQMYNIPPSTYRTGNSIELVGTSLSLFDPIARAAALITLFLETTWAVTVLLQVCLRYEHHPIYNCWDAVLWLDHWKRTVIYTILALLLFAQPHRAWFTTVGGLLLIALGLLHAARWYRKLKSVPISLIEQQEDGSFDDDAEIDLSLPEPVQHLDNCSPSATVEQQPYSYSIGDNLENGPLRIVV</sequence>
<comment type="caution">
    <text evidence="3">The sequence shown here is derived from an EMBL/GenBank/DDBJ whole genome shotgun (WGS) entry which is preliminary data.</text>
</comment>
<keyword evidence="2" id="KW-0472">Membrane</keyword>